<dbReference type="Proteomes" id="UP000046176">
    <property type="component" value="Unassembled WGS sequence"/>
</dbReference>
<dbReference type="AlphaFoldDB" id="A0A0T7FB70"/>
<dbReference type="Pfam" id="PF11363">
    <property type="entry name" value="DUF3164"/>
    <property type="match status" value="1"/>
</dbReference>
<evidence type="ECO:0000313" key="1">
    <source>
        <dbReference type="EMBL" id="CDZ32183.1"/>
    </source>
</evidence>
<protein>
    <submittedName>
        <fullName evidence="1">PF11363 family protein</fullName>
    </submittedName>
</protein>
<reference evidence="1 2" key="1">
    <citation type="submission" date="2014-08" db="EMBL/GenBank/DDBJ databases">
        <authorList>
            <person name="Chen Y.-H."/>
        </authorList>
    </citation>
    <scope>NUCLEOTIDE SEQUENCE [LARGE SCALE GENOMIC DNA]</scope>
</reference>
<dbReference type="EMBL" id="CCRH01000002">
    <property type="protein sequence ID" value="CDZ32183.1"/>
    <property type="molecule type" value="Genomic_DNA"/>
</dbReference>
<proteinExistence type="predicted"/>
<accession>A0A0T7FB70</accession>
<organism evidence="1 2">
    <name type="scientific">Neorhizobium galegae bv. officinalis</name>
    <dbReference type="NCBI Taxonomy" id="323656"/>
    <lineage>
        <taxon>Bacteria</taxon>
        <taxon>Pseudomonadati</taxon>
        <taxon>Pseudomonadota</taxon>
        <taxon>Alphaproteobacteria</taxon>
        <taxon>Hyphomicrobiales</taxon>
        <taxon>Rhizobiaceae</taxon>
        <taxon>Rhizobium/Agrobacterium group</taxon>
        <taxon>Neorhizobium</taxon>
    </lineage>
</organism>
<evidence type="ECO:0000313" key="2">
    <source>
        <dbReference type="Proteomes" id="UP000046176"/>
    </source>
</evidence>
<dbReference type="OrthoDB" id="7554786at2"/>
<gene>
    <name evidence="1" type="ORF">NGAL_HAMBI1145_09540</name>
</gene>
<name>A0A0T7FB70_NEOGA</name>
<dbReference type="InterPro" id="IPR021505">
    <property type="entry name" value="Phage_B3_Orf6"/>
</dbReference>
<sequence>MNTAVAFSEQSLTEGLIVFNGQQFMINAKGGHDPIGTVKAQHKLEDQTVRKCIAYAEDLSAQIGRFRGHTAADLTALDTLLAEQYDAKIGGKKGNRTYQTYDGLMKVQVQVSDQIAFGPELHVAKTLIDECLTEWSADSRPEIQSIVTRAFNTDKEGQVNRSDVFMLLKLEISDARWNKAMDAIRDAIRITGSKEYVRFYRRASQHDRWEAITIDIAKA</sequence>